<name>A0A699KIX5_TANCI</name>
<protein>
    <submittedName>
        <fullName evidence="2">Uncharacterized protein</fullName>
    </submittedName>
</protein>
<evidence type="ECO:0000256" key="1">
    <source>
        <dbReference type="SAM" id="MobiDB-lite"/>
    </source>
</evidence>
<comment type="caution">
    <text evidence="2">The sequence shown here is derived from an EMBL/GenBank/DDBJ whole genome shotgun (WGS) entry which is preliminary data.</text>
</comment>
<gene>
    <name evidence="2" type="ORF">Tci_669200</name>
</gene>
<dbReference type="EMBL" id="BKCJ010524978">
    <property type="protein sequence ID" value="GFA97228.1"/>
    <property type="molecule type" value="Genomic_DNA"/>
</dbReference>
<sequence length="191" mass="21913">MASESQPSTFLIKYHWGGVFVRDPLSYEYEILSEIPDSIFYLVPGLEFHFGLKPLKCYTNFDAFVQCGVNHDHVLHVYSSSSEFDLNEQNNDSESELDDDDYNVYDYASSAESDTASIDHLSEGEKEFLEVRTKKVGPKPKEKATMMFGEKFLTMIFNGLPKDDFDDCNDPKTDDQDMIGDHWPIHDPNIK</sequence>
<proteinExistence type="predicted"/>
<accession>A0A699KIX5</accession>
<dbReference type="AlphaFoldDB" id="A0A699KIX5"/>
<reference evidence="2" key="1">
    <citation type="journal article" date="2019" name="Sci. Rep.">
        <title>Draft genome of Tanacetum cinerariifolium, the natural source of mosquito coil.</title>
        <authorList>
            <person name="Yamashiro T."/>
            <person name="Shiraishi A."/>
            <person name="Satake H."/>
            <person name="Nakayama K."/>
        </authorList>
    </citation>
    <scope>NUCLEOTIDE SEQUENCE</scope>
</reference>
<feature type="region of interest" description="Disordered" evidence="1">
    <location>
        <begin position="168"/>
        <end position="191"/>
    </location>
</feature>
<organism evidence="2">
    <name type="scientific">Tanacetum cinerariifolium</name>
    <name type="common">Dalmatian daisy</name>
    <name type="synonym">Chrysanthemum cinerariifolium</name>
    <dbReference type="NCBI Taxonomy" id="118510"/>
    <lineage>
        <taxon>Eukaryota</taxon>
        <taxon>Viridiplantae</taxon>
        <taxon>Streptophyta</taxon>
        <taxon>Embryophyta</taxon>
        <taxon>Tracheophyta</taxon>
        <taxon>Spermatophyta</taxon>
        <taxon>Magnoliopsida</taxon>
        <taxon>eudicotyledons</taxon>
        <taxon>Gunneridae</taxon>
        <taxon>Pentapetalae</taxon>
        <taxon>asterids</taxon>
        <taxon>campanulids</taxon>
        <taxon>Asterales</taxon>
        <taxon>Asteraceae</taxon>
        <taxon>Asteroideae</taxon>
        <taxon>Anthemideae</taxon>
        <taxon>Anthemidinae</taxon>
        <taxon>Tanacetum</taxon>
    </lineage>
</organism>
<feature type="compositionally biased region" description="Basic and acidic residues" evidence="1">
    <location>
        <begin position="169"/>
        <end position="191"/>
    </location>
</feature>
<evidence type="ECO:0000313" key="2">
    <source>
        <dbReference type="EMBL" id="GFA97228.1"/>
    </source>
</evidence>